<evidence type="ECO:0000313" key="2">
    <source>
        <dbReference type="Proteomes" id="UP000261284"/>
    </source>
</evidence>
<dbReference type="NCBIfam" id="NF047436">
    <property type="entry name" value="LA_2272_repeat"/>
    <property type="match status" value="1"/>
</dbReference>
<accession>A0A3E1NKH8</accession>
<evidence type="ECO:0000313" key="1">
    <source>
        <dbReference type="EMBL" id="RFM28440.1"/>
    </source>
</evidence>
<proteinExistence type="predicted"/>
<dbReference type="RefSeq" id="WP_116846430.1">
    <property type="nucleotide sequence ID" value="NZ_QTJU01000002.1"/>
</dbReference>
<dbReference type="SUPFAM" id="SSF49464">
    <property type="entry name" value="Carboxypeptidase regulatory domain-like"/>
    <property type="match status" value="1"/>
</dbReference>
<evidence type="ECO:0008006" key="3">
    <source>
        <dbReference type="Google" id="ProtNLM"/>
    </source>
</evidence>
<dbReference type="Gene3D" id="3.55.50.30">
    <property type="match status" value="1"/>
</dbReference>
<dbReference type="InterPro" id="IPR008969">
    <property type="entry name" value="CarboxyPept-like_regulatory"/>
</dbReference>
<name>A0A3E1NKH8_9BACT</name>
<organism evidence="1 2">
    <name type="scientific">Deminuibacter soli</name>
    <dbReference type="NCBI Taxonomy" id="2291815"/>
    <lineage>
        <taxon>Bacteria</taxon>
        <taxon>Pseudomonadati</taxon>
        <taxon>Bacteroidota</taxon>
        <taxon>Chitinophagia</taxon>
        <taxon>Chitinophagales</taxon>
        <taxon>Chitinophagaceae</taxon>
        <taxon>Deminuibacter</taxon>
    </lineage>
</organism>
<reference evidence="1 2" key="1">
    <citation type="submission" date="2018-08" db="EMBL/GenBank/DDBJ databases">
        <title>Chitinophagaceae sp. K23C18032701, a novel bacterium isolated from forest soil.</title>
        <authorList>
            <person name="Wang C."/>
        </authorList>
    </citation>
    <scope>NUCLEOTIDE SEQUENCE [LARGE SCALE GENOMIC DNA]</scope>
    <source>
        <strain evidence="1 2">K23C18032701</strain>
    </source>
</reference>
<dbReference type="AlphaFoldDB" id="A0A3E1NKH8"/>
<gene>
    <name evidence="1" type="ORF">DXN05_06420</name>
</gene>
<sequence length="670" mass="73492">MKNSPFSVASGILVVLLLLFSPISFAQKPLNRLVTLRLQQQPLGRVLDSIGRQAQVQFSYKSDIIETGKPASIDITGQTVYTALNLLLSGNYQYRESGNYIIIQLQQTVSTYTITGSISDSSNIPISDASIYEPLQLTATFSQSNGSFTLPLKTKYAATQVCISKIGYTDTCAAIQAGVPVNLHIRLQPVVAELTPVEVKSNTDKSWLGRLFLSRKQKNLSRNIRNFFAYKPFQVSLTPGLSTHGNMSTQVVNKFSLNLLGGYTAGVNGFEAGGLFNISKKNVRSLQLAGGANITGDSLWGVQAAGLYNQVHQTSRGVQLAGYMNKTEGTMKGVQLAAVCNYAHQLKGVQIGLVNITDTVGGYSLGLVNIVKGGYSKLAVFTDDLMNTHVSYTSGHAGLYSILLAGINISQHEKAYSLGWGLGHDFIITPRFFVSLIADYQAIILTSFDNRLLQGRTDLNFRFSKRFTLFAGASYNYYRNSDQATPGYKNILSPRVASLNDIMHKSWVGWQAGITTSVYDTKRRPRTNAIANNNWFLGMNVNHGFIYDDNLTSSNGGELVLQRKWNRISASLSGGVTHFNHQSDNAQPPAAGTLAPFKAGVRLWPGNNFYAGAEAGYSINLSHWQNGFTWSPQLGYLFNSGIDLGLLYESYRTKIRIDQVVLRLGYTLKL</sequence>
<keyword evidence="2" id="KW-1185">Reference proteome</keyword>
<dbReference type="OrthoDB" id="5505971at2"/>
<comment type="caution">
    <text evidence="1">The sequence shown here is derived from an EMBL/GenBank/DDBJ whole genome shotgun (WGS) entry which is preliminary data.</text>
</comment>
<dbReference type="InterPro" id="IPR058093">
    <property type="entry name" value="LA_2272-like"/>
</dbReference>
<protein>
    <recommendedName>
        <fullName evidence="3">Secretin/TonB short N-terminal domain-containing protein</fullName>
    </recommendedName>
</protein>
<dbReference type="Proteomes" id="UP000261284">
    <property type="component" value="Unassembled WGS sequence"/>
</dbReference>
<dbReference type="EMBL" id="QTJU01000002">
    <property type="protein sequence ID" value="RFM28440.1"/>
    <property type="molecule type" value="Genomic_DNA"/>
</dbReference>